<dbReference type="PANTHER" id="PTHR43734">
    <property type="entry name" value="PHYTOENE DESATURASE"/>
    <property type="match status" value="1"/>
</dbReference>
<sequence>TKLGSAYFIGGQAQLFENFMKAFKRDGGELRLRTRVERIIVEDGQVQGVYTDKGAFKAPIVVSNAGIQPTVLKLVGEEHFDKSYANHIRELIPSLGLMGSRYFLDKVVFEDSAYIIYSDDSWWNTERYMKAKAGEIPKDMLIIVFNPSGFDPKLAPEGKQVVLTATLCIADPKMKNMKGWLDALDEQVAKFNPEIRKHTIRREDYTTADVSRVTRDGVVPGQGGECIGLGQIVGQCGHHKPSPSAPIQGLFYVGVDSGGYGVGIHHA</sequence>
<accession>X0UCN9</accession>
<dbReference type="Gene3D" id="3.50.50.60">
    <property type="entry name" value="FAD/NAD(P)-binding domain"/>
    <property type="match status" value="1"/>
</dbReference>
<comment type="caution">
    <text evidence="1">The sequence shown here is derived from an EMBL/GenBank/DDBJ whole genome shotgun (WGS) entry which is preliminary data.</text>
</comment>
<proteinExistence type="predicted"/>
<dbReference type="InterPro" id="IPR036188">
    <property type="entry name" value="FAD/NAD-bd_sf"/>
</dbReference>
<evidence type="ECO:0008006" key="2">
    <source>
        <dbReference type="Google" id="ProtNLM"/>
    </source>
</evidence>
<reference evidence="1" key="1">
    <citation type="journal article" date="2014" name="Front. Microbiol.">
        <title>High frequency of phylogenetically diverse reductive dehalogenase-homologous genes in deep subseafloor sedimentary metagenomes.</title>
        <authorList>
            <person name="Kawai M."/>
            <person name="Futagami T."/>
            <person name="Toyoda A."/>
            <person name="Takaki Y."/>
            <person name="Nishi S."/>
            <person name="Hori S."/>
            <person name="Arai W."/>
            <person name="Tsubouchi T."/>
            <person name="Morono Y."/>
            <person name="Uchiyama I."/>
            <person name="Ito T."/>
            <person name="Fujiyama A."/>
            <person name="Inagaki F."/>
            <person name="Takami H."/>
        </authorList>
    </citation>
    <scope>NUCLEOTIDE SEQUENCE</scope>
    <source>
        <strain evidence="1">Expedition CK06-06</strain>
    </source>
</reference>
<name>X0UCN9_9ZZZZ</name>
<dbReference type="EMBL" id="BARS01025384">
    <property type="protein sequence ID" value="GAG03534.1"/>
    <property type="molecule type" value="Genomic_DNA"/>
</dbReference>
<evidence type="ECO:0000313" key="1">
    <source>
        <dbReference type="EMBL" id="GAG03534.1"/>
    </source>
</evidence>
<feature type="non-terminal residue" evidence="1">
    <location>
        <position position="267"/>
    </location>
</feature>
<dbReference type="AlphaFoldDB" id="X0UCN9"/>
<protein>
    <recommendedName>
        <fullName evidence="2">Amine oxidase domain-containing protein</fullName>
    </recommendedName>
</protein>
<organism evidence="1">
    <name type="scientific">marine sediment metagenome</name>
    <dbReference type="NCBI Taxonomy" id="412755"/>
    <lineage>
        <taxon>unclassified sequences</taxon>
        <taxon>metagenomes</taxon>
        <taxon>ecological metagenomes</taxon>
    </lineage>
</organism>
<dbReference type="SUPFAM" id="SSF51905">
    <property type="entry name" value="FAD/NAD(P)-binding domain"/>
    <property type="match status" value="1"/>
</dbReference>
<feature type="non-terminal residue" evidence="1">
    <location>
        <position position="1"/>
    </location>
</feature>
<dbReference type="PANTHER" id="PTHR43734:SF1">
    <property type="entry name" value="PHYTOENE DESATURASE"/>
    <property type="match status" value="1"/>
</dbReference>
<gene>
    <name evidence="1" type="ORF">S01H1_40128</name>
</gene>